<feature type="domain" description="Methyltransferase type 11" evidence="2">
    <location>
        <begin position="68"/>
        <end position="168"/>
    </location>
</feature>
<dbReference type="InterPro" id="IPR050447">
    <property type="entry name" value="Erg6_SMT_methyltransf"/>
</dbReference>
<proteinExistence type="predicted"/>
<evidence type="ECO:0000259" key="2">
    <source>
        <dbReference type="Pfam" id="PF08241"/>
    </source>
</evidence>
<reference evidence="3" key="1">
    <citation type="submission" date="2015-10" db="EMBL/GenBank/DDBJ databases">
        <authorList>
            <person name="Gilbert D.G."/>
        </authorList>
    </citation>
    <scope>NUCLEOTIDE SEQUENCE</scope>
</reference>
<dbReference type="SUPFAM" id="SSF53335">
    <property type="entry name" value="S-adenosyl-L-methionine-dependent methyltransferases"/>
    <property type="match status" value="1"/>
</dbReference>
<sequence length="272" mass="30589">MSNRYTETDTESYYDAEDGIYRAIWDEDGSVHWGFFDDSTGGDFLKACANLNRIMAEKGRIKDDASVLDLGCGNGTTAIWLSKAQGCRVTGVDLSGVRVDNAKADRLRQDSPLQDRLVFEKASATDLPFRDGAFTHVWSQATIYHVHDKIAALKEAYRVLDDGGIMVFDDLTKPQPNISADAQEYVYARLLYDTDFSFESYQGSLQQHGFTILEAHDLSEHLKTSYLTLADRTPKGVGEHSEHYEWLSKAYIETAKAVDNRELGWGLFICQK</sequence>
<evidence type="ECO:0000313" key="3">
    <source>
        <dbReference type="EMBL" id="CUV02761.1"/>
    </source>
</evidence>
<dbReference type="Pfam" id="PF08241">
    <property type="entry name" value="Methyltransf_11"/>
    <property type="match status" value="1"/>
</dbReference>
<dbReference type="CDD" id="cd02440">
    <property type="entry name" value="AdoMet_MTases"/>
    <property type="match status" value="1"/>
</dbReference>
<dbReference type="AlphaFoldDB" id="A0A160V9I4"/>
<dbReference type="InterPro" id="IPR013216">
    <property type="entry name" value="Methyltransf_11"/>
</dbReference>
<accession>A0A160V9I4</accession>
<dbReference type="PANTHER" id="PTHR44068:SF11">
    <property type="entry name" value="GERANYL DIPHOSPHATE 2-C-METHYLTRANSFERASE"/>
    <property type="match status" value="1"/>
</dbReference>
<dbReference type="PANTHER" id="PTHR44068">
    <property type="entry name" value="ZGC:194242"/>
    <property type="match status" value="1"/>
</dbReference>
<dbReference type="Gene3D" id="3.40.50.150">
    <property type="entry name" value="Vaccinia Virus protein VP39"/>
    <property type="match status" value="1"/>
</dbReference>
<keyword evidence="1 3" id="KW-0808">Transferase</keyword>
<dbReference type="GO" id="GO:0032259">
    <property type="term" value="P:methylation"/>
    <property type="evidence" value="ECO:0007669"/>
    <property type="project" value="UniProtKB-KW"/>
</dbReference>
<evidence type="ECO:0000256" key="1">
    <source>
        <dbReference type="ARBA" id="ARBA00022679"/>
    </source>
</evidence>
<dbReference type="GO" id="GO:0008757">
    <property type="term" value="F:S-adenosylmethionine-dependent methyltransferase activity"/>
    <property type="evidence" value="ECO:0007669"/>
    <property type="project" value="InterPro"/>
</dbReference>
<name>A0A160V9I4_9ZZZZ</name>
<dbReference type="EMBL" id="FAXA01000305">
    <property type="protein sequence ID" value="CUV02761.1"/>
    <property type="molecule type" value="Genomic_DNA"/>
</dbReference>
<organism evidence="3">
    <name type="scientific">hydrothermal vent metagenome</name>
    <dbReference type="NCBI Taxonomy" id="652676"/>
    <lineage>
        <taxon>unclassified sequences</taxon>
        <taxon>metagenomes</taxon>
        <taxon>ecological metagenomes</taxon>
    </lineage>
</organism>
<protein>
    <submittedName>
        <fullName evidence="3">Methyltransferase</fullName>
    </submittedName>
</protein>
<gene>
    <name evidence="3" type="ORF">MGWOODY_Clf191</name>
</gene>
<dbReference type="InterPro" id="IPR029063">
    <property type="entry name" value="SAM-dependent_MTases_sf"/>
</dbReference>
<keyword evidence="3" id="KW-0489">Methyltransferase</keyword>